<evidence type="ECO:0000313" key="3">
    <source>
        <dbReference type="Proteomes" id="UP000247681"/>
    </source>
</evidence>
<dbReference type="Pfam" id="PF13573">
    <property type="entry name" value="SprB"/>
    <property type="match status" value="7"/>
</dbReference>
<dbReference type="InterPro" id="IPR025667">
    <property type="entry name" value="SprB_repeat"/>
</dbReference>
<feature type="non-terminal residue" evidence="2">
    <location>
        <position position="3846"/>
    </location>
</feature>
<evidence type="ECO:0000313" key="2">
    <source>
        <dbReference type="EMBL" id="PXY44886.1"/>
    </source>
</evidence>
<evidence type="ECO:0008006" key="4">
    <source>
        <dbReference type="Google" id="ProtNLM"/>
    </source>
</evidence>
<reference evidence="2 3" key="1">
    <citation type="submission" date="2018-05" db="EMBL/GenBank/DDBJ databases">
        <title>Flavobacterium sp. strain IMCC34758, incomplete genome.</title>
        <authorList>
            <person name="Joung Y."/>
        </authorList>
    </citation>
    <scope>NUCLEOTIDE SEQUENCE [LARGE SCALE GENOMIC DNA]</scope>
    <source>
        <strain evidence="2 3">IMCC34758</strain>
    </source>
</reference>
<sequence length="3846" mass="402274">MKNPTTFKPADLVVAMITNLVFFAKNQFNDFSNLFFHKKGVNYLKAIKIKSTAILVFLLFFAFNVVQAQVGTKFSGRLVDKDNNKYLKVQGDIKLIGNTILTPKDKALPFNDAGNNNDLDAVYVDIDGDNSTVSSSSANLLINNGCKRIVFAGLYWSAMYPNETSTDGNCFNCGTNARSDWNEVKFKMPGKAYETLTADKANPKEVIFKGSNANDFNNSVYVCFKDVTAKLQSLTDADGTYTVGNIRATRGIRRGGSAGGWTLVVIYESPTVSSKYISVFDGAQMTNVDQGTDQLLSVDIPISGFKTLPAPFSVKAKIGVAALDGDYSKNGDGLLFKNGLVPTSTANSAFTPITNTLNPTTLTPETDSNFFNATITVDNAQVTNRNPTNRNNLGFDIDYLEIPNPTNSVIPNGATDGTFRMFTNTTGGDGYAAFLATFAVDIIEPKITLTKQVFDYSTSPPTNMEGKDVTLGKELNYVIGFQNQGNDHAVNFTIVDKLPINTKFNYPADIISLPPDIVIAGVTYKVTHTYDAANRIITFTIPNQFVEKNDPRYTIRFKVKVVESCNEISDVCSNIIANKATSSYSGEENKSVFGDDSLSSYTSCNIGIPQSTNFLVDVDDCKFEKTEILCGTSIQIKAANGYSSYSWSTSPTGTPVIGTSQTLTVVKEGVYYVKNTAPAPCLSIAEKFTVTLPNNLLENPVLPYARAPYAGNITQCPDSGKFLPNLFLCGASDFRDIKTGISATGTTIVWEKLVEGEPQCPAVANDKCANEGEFCTWKQVATGPDYKADTKGQYRLTIRYQNDCFNQFYFNVYKNELNPTVTYNDIYCNTKGRITVNGVPAGYEYSLTKNGTYKDSNVFSPINTAGNYTVYIKQKNVTTNPCIFEVSVSIVDRKLVVETIPTHPICFGEKGSIKVNTSGVRGQYYYELFRGSTSVQKVGPVANADQLFNNLDAGNYSFTVRTDDGCTYTSNTVRINSPAGEIKATPSIKTPLTSCSAGKILITTSQSGNNSNAFYYFVNGSATFQTSNEIDVTTPGTYSIRVVGTNNCEKTVSIVVPDNAKPTYNVTKTDINCYEDKAEIRIIDIVANGHTMSYSIGGAFQSSPVFSNLAAGTYNLVVKYTLGGVECQNPAEQYIITGPTSALTASAGVGELAGCGPLQGGQPTGLLRITNVQGGTAPYQYSFDGGANWQASFEKYVVASTASYDLRVRDSKGCIYKIPYDVILDPKPADPVIDSNINPVYNCDGTATATVVVNTPTSSGATYSYEYYLQTGTGTPVANTPITSGTFYNVPSGNHTVIVKYKVETVSSYSNLLQENFGSGAPTTSPGIAAAYCFNDQRVNPPYTCSLNGTPTRSVEDNQYSVASFFWRNDTAWYPFKDHTTNGVDPNGRYLLVNIGEAAGVNGILYSKPIVDVIPNQPIIVDLYVANLLNINYGGAAPIVRFELVDGSGNVVATQDTGKIAEATNDPNRTKWVPISISLDPKNNTNLTFRIRSGSTERGGNDLIIDDIWVRQLPKSCGNEKSVPVVINSNSAFNAPTPIFQDTKCSTSNDGSITITATNFNTTTGFYYSINNGPWNTSTTSPRIISGLGAGMYNVIVKYNSADSAGKCEFKFDSEIKSPQGILFQVDKTDPTCTTGGTITATTVTGGTGSYQYQLSNSSGIVVPFQTNKTFSNVAQGTYRVQVKDANDCLSQPSAPITITNPTAPTATLAASTDWCYTPSNPASLVVTASGGVGPYTYKLDNNTPITTNTFNNVAPGTHTILVTDSNNCTATISNIIIEPQLQLNASLAQDLTCLADASINAVVTGGYGPYTYTVSRNGATAVTVTSFPYTATQSGSYVFTVTDSKSCPATSTVVVSAKTTPTLTSNKTDITCYNANDGTITVTASNGATTVYTYAIKLSSAATYTTQSTNQFTGLAAGTYNIKVIDSKGCESAVSDVTIINPMAVGGNIGATELKCSATGTVPAVVTITATGGSGSYQYSFNGTSNFTNANTYSTSVSGTVTAYIKDANGCQFGPLSVTIGVLEPITDITIVDNGYDCSTNPVGGQVTVTAVKTGVANPFSYQIISGPSGYNATANSTGIFQGLAAGSYVFQATDTQTNCTFAKPHTISGIPAITAGGSVTAPISCYGGTGNIQFTVSGVSTSGYDYVVRNSANVTVDSNTNQTANTVNLNNLSAGSYTITVTDIKTKCPATYSVTLAQPSAAVSITSAVGTNVNCNNDNSQITVTATGGTPAYTYAYAINPSAVPTSAYASGSVFTIDTNSGANLAWDIYVKDANGCIAKRRVDIISDNTPSLTVSVDNQCTGSGSGFTITATPSSTSLAPLSYSIGGATGTFQSSPVFTVSAGTYTVHIKDANGCTVPSAAVTVYPQLTATSAVTRELSCSPTTPEAQITLTVSGGRTAYSYEVSANGGSTYTAMASNVYTTATAGTYTFRVTDSNTPGCRVTTTATVNTISDPTVTATQVNVSCNGGASNGSVTLTGAGGSGGYTYSNNATSGFTATATFTGLAAGPYTFYVKDSKGCTGLVNVTITQPTALTTTASATAFSCNTTNVKQSAVVTVAVPTTGTAPYTYSFEGSAFTGTRTFTVSDNGTDQTIHYIVKDNNGCTYSDSVVINRLNPPVISGITHTDIYCAPASRTTSTVTVAKAAGTGVGTTFTYEITAPAASVTSNTTGIFSGLAGGVTYSFKVTDASGCYSIGSHTVPVVNPIAATATKLNDVYCNGGSTGSIRYDVSQFTSTYSYKVNTDPAVTAQSAASFTLPNLGVGTYAVVFTDETTGCTASTSITITQPTVLSAGYTAVNANCNVATSKVTITASGGTPTYTYAYKQDGVAPVAADYVASNSADLNPLTNANWDVWVKDANGCTVKVDVAVSTDNAPTAVVATGSGCLGTPGGYTISTSVTGGTGTLSYSINGGSYQSSNIFTITSVGTYTIRVKDANGCTADSNSVTVAPQLTLSAVLNKDITCNPAPTAAQITLTPTGGAGPFIYTSSPNTGTFAGNVFSTSTPGNYTFTVTDTNTCSASTTTAIVVTPTVNPVIDDTTLPGNIGVTQIQSINCNGDDTAAIAIAIDNTKGLAPFVFNIKNNTTGFDYGTQTSGLAAGVYTVTLTDARGCTDTEDITITQPFDIVVTSHAVPITCNGSGISKGSVIVDSVTGGVGPYDYIVTGVNGYNNSELNNAGTTSVSFNVVDFGLYQINVVDANGCSKLVQNVLVASPPNDLDITVSAAPGVCSGLGSALVAVSSSPTSTIGTGPFYFSLYTGSAPSYPTGTWLAETPAGSKQTTFNNLIPGVTYTFVVYDAAPIHGGTGTGCYYYETAEFPIGTSSTITVNPLVESNITCKGAANGNVTFTMNQTYGVDTPVKYQIYNSQNVTPIGGVVSATIPAAGSLTVNNFGTLPFGNYFVLITEDTGATNAGCSVSSAPFSITQSAIDLSVTASKIKNVNCNADGVIAALAKDGTAPYTYQYLLASATAPTASTAGWTGNTTFATSITGNYIVYAKDAYGCIKTAAVTLDADDAPIVTPPATSVCYDGTPFTITFSGTVDPDIVGGATYSVNGSAFQASPSFTFNAAGTYNLVIKDGNGCTANVDYEVYPKLNLSASLTKELDCTTSPAATITLNTTGGNTIPASNYTYEVNFNNGGFVSATNPYSATTAGNYVFRVTDANNATVCRTTTSFDLDPIPTTVFGTTVTNVSCNGGVDGTITVNVTAGEGPYKYSLDGGVTEQTTNTFTGLSAGTAYIVTVRNARNCTLNSLPVTITEPVLLAATASVTPFGCNSGNVAQPAVVTVTATSGTGTFPYTYSFNGSTTYSGVNTLVVSDNGTDQIIAYSVKDANGCIVNGSTTVNRYLP</sequence>
<comment type="caution">
    <text evidence="2">The sequence shown here is derived from an EMBL/GenBank/DDBJ whole genome shotgun (WGS) entry which is preliminary data.</text>
</comment>
<proteinExistence type="predicted"/>
<accession>A0A2V4C0Q8</accession>
<dbReference type="OrthoDB" id="607469at2"/>
<keyword evidence="1" id="KW-1133">Transmembrane helix</keyword>
<dbReference type="Proteomes" id="UP000247681">
    <property type="component" value="Unassembled WGS sequence"/>
</dbReference>
<keyword evidence="1" id="KW-0472">Membrane</keyword>
<dbReference type="RefSeq" id="WP_110346404.1">
    <property type="nucleotide sequence ID" value="NZ_QJHL01000002.1"/>
</dbReference>
<organism evidence="2 3">
    <name type="scientific">Flavobacterium hydrophilum</name>
    <dbReference type="NCBI Taxonomy" id="2211445"/>
    <lineage>
        <taxon>Bacteria</taxon>
        <taxon>Pseudomonadati</taxon>
        <taxon>Bacteroidota</taxon>
        <taxon>Flavobacteriia</taxon>
        <taxon>Flavobacteriales</taxon>
        <taxon>Flavobacteriaceae</taxon>
        <taxon>Flavobacterium</taxon>
    </lineage>
</organism>
<gene>
    <name evidence="2" type="ORF">DMB68_09190</name>
</gene>
<protein>
    <recommendedName>
        <fullName evidence="4">MAM domain-containing protein</fullName>
    </recommendedName>
</protein>
<name>A0A2V4C0Q8_9FLAO</name>
<evidence type="ECO:0000256" key="1">
    <source>
        <dbReference type="SAM" id="Phobius"/>
    </source>
</evidence>
<keyword evidence="3" id="KW-1185">Reference proteome</keyword>
<keyword evidence="1" id="KW-0812">Transmembrane</keyword>
<dbReference type="EMBL" id="QJHL01000002">
    <property type="protein sequence ID" value="PXY44886.1"/>
    <property type="molecule type" value="Genomic_DNA"/>
</dbReference>
<feature type="transmembrane region" description="Helical" evidence="1">
    <location>
        <begin position="49"/>
        <end position="66"/>
    </location>
</feature>